<feature type="compositionally biased region" description="Basic and acidic residues" evidence="1">
    <location>
        <begin position="72"/>
        <end position="83"/>
    </location>
</feature>
<evidence type="ECO:0000256" key="1">
    <source>
        <dbReference type="SAM" id="MobiDB-lite"/>
    </source>
</evidence>
<protein>
    <submittedName>
        <fullName evidence="2">Uncharacterized protein</fullName>
    </submittedName>
</protein>
<dbReference type="EMBL" id="HACM01003362">
    <property type="protein sequence ID" value="CRZ03804.1"/>
    <property type="molecule type" value="Transcribed_RNA"/>
</dbReference>
<name>A0A0H5R6E1_9EUKA</name>
<organism evidence="2">
    <name type="scientific">Spongospora subterranea</name>
    <dbReference type="NCBI Taxonomy" id="70186"/>
    <lineage>
        <taxon>Eukaryota</taxon>
        <taxon>Sar</taxon>
        <taxon>Rhizaria</taxon>
        <taxon>Endomyxa</taxon>
        <taxon>Phytomyxea</taxon>
        <taxon>Plasmodiophorida</taxon>
        <taxon>Plasmodiophoridae</taxon>
        <taxon>Spongospora</taxon>
    </lineage>
</organism>
<proteinExistence type="predicted"/>
<sequence>QSPDNPMRHGKINSPKRIRLCDNFDDQPEQLTRRHKYERHTKQICTKKRGLRIDKDNNAKQRKRQNTNGERQCNEVADKENIKRKTATKPTPANQMSHYEITKLIGKILEADNKENTIAETNGSIALVKPQSESTDERKRTNIVDKIIHGSKTHKRQM</sequence>
<evidence type="ECO:0000313" key="2">
    <source>
        <dbReference type="EMBL" id="CRZ03804.1"/>
    </source>
</evidence>
<feature type="non-terminal residue" evidence="2">
    <location>
        <position position="158"/>
    </location>
</feature>
<reference evidence="2" key="1">
    <citation type="submission" date="2015-04" db="EMBL/GenBank/DDBJ databases">
        <title>The genome sequence of the plant pathogenic Rhizarian Plasmodiophora brassicae reveals insights in its biotrophic life cycle and the origin of chitin synthesis.</title>
        <authorList>
            <person name="Schwelm A."/>
            <person name="Fogelqvist J."/>
            <person name="Knaust A."/>
            <person name="Julke S."/>
            <person name="Lilja T."/>
            <person name="Dhandapani V."/>
            <person name="Bonilla-Rosso G."/>
            <person name="Karlsson M."/>
            <person name="Shevchenko A."/>
            <person name="Choi S.R."/>
            <person name="Kim H.G."/>
            <person name="Park J.Y."/>
            <person name="Lim Y.P."/>
            <person name="Ludwig-Muller J."/>
            <person name="Dixelius C."/>
        </authorList>
    </citation>
    <scope>NUCLEOTIDE SEQUENCE</scope>
    <source>
        <tissue evidence="2">Potato root galls</tissue>
    </source>
</reference>
<feature type="region of interest" description="Disordered" evidence="1">
    <location>
        <begin position="31"/>
        <end position="95"/>
    </location>
</feature>
<dbReference type="AlphaFoldDB" id="A0A0H5R6E1"/>
<feature type="non-terminal residue" evidence="2">
    <location>
        <position position="1"/>
    </location>
</feature>
<accession>A0A0H5R6E1</accession>